<sequence length="404" mass="45094">MMLDGFAEGWYPSLRLRTTVGETITLPSWHRLLMESSSETQPLLSSSSSDRVTTAEAPPPADFTFAQRDKHGRAVPQCIAHRGFKARYPENSMAAFAGAVQAGAQALETDVHLSRDGAVVLSHDPSLQRCFGKKEKIIDCEWSYLETLRTVAEPHEPLPRLRDLLEYLTTQGTEDVWVLLDIKRDNNLDDVFRLIAAEIASVPPAPSGKPWNQRIVLGIWAANYLPPISQYLPHYPLTYITFSLPCATKFLHSLPGISFNMYAPSLVGPVGARFRAQARKLHRPVYDWTVNKESLMKWSIDAGLDGVVTDEVERFVRVRDTWGGGGSDAGGEGEGAAAGKKNKSASSQSEVWRWGGWTWGQVVDIVRLQVVLFLLTPILWWWMRPWGALDKVAKGKRESAGRRQ</sequence>
<organism evidence="3 4">
    <name type="scientific">Phyllosticta capitalensis</name>
    <dbReference type="NCBI Taxonomy" id="121624"/>
    <lineage>
        <taxon>Eukaryota</taxon>
        <taxon>Fungi</taxon>
        <taxon>Dikarya</taxon>
        <taxon>Ascomycota</taxon>
        <taxon>Pezizomycotina</taxon>
        <taxon>Dothideomycetes</taxon>
        <taxon>Dothideomycetes incertae sedis</taxon>
        <taxon>Botryosphaeriales</taxon>
        <taxon>Phyllostictaceae</taxon>
        <taxon>Phyllosticta</taxon>
    </lineage>
</organism>
<feature type="region of interest" description="Disordered" evidence="1">
    <location>
        <begin position="40"/>
        <end position="67"/>
    </location>
</feature>
<keyword evidence="4" id="KW-1185">Reference proteome</keyword>
<dbReference type="EMBL" id="JBBWRZ010000007">
    <property type="protein sequence ID" value="KAK8232317.1"/>
    <property type="molecule type" value="Genomic_DNA"/>
</dbReference>
<evidence type="ECO:0000259" key="2">
    <source>
        <dbReference type="PROSITE" id="PS51704"/>
    </source>
</evidence>
<dbReference type="Gene3D" id="3.20.20.190">
    <property type="entry name" value="Phosphatidylinositol (PI) phosphodiesterase"/>
    <property type="match status" value="1"/>
</dbReference>
<dbReference type="InterPro" id="IPR017946">
    <property type="entry name" value="PLC-like_Pdiesterase_TIM-brl"/>
</dbReference>
<dbReference type="PROSITE" id="PS51704">
    <property type="entry name" value="GP_PDE"/>
    <property type="match status" value="1"/>
</dbReference>
<comment type="caution">
    <text evidence="3">The sequence shown here is derived from an EMBL/GenBank/DDBJ whole genome shotgun (WGS) entry which is preliminary data.</text>
</comment>
<protein>
    <submittedName>
        <fullName evidence="3">PLC-like phosphodiesterase</fullName>
    </submittedName>
</protein>
<feature type="region of interest" description="Disordered" evidence="1">
    <location>
        <begin position="323"/>
        <end position="343"/>
    </location>
</feature>
<evidence type="ECO:0000313" key="4">
    <source>
        <dbReference type="Proteomes" id="UP001492380"/>
    </source>
</evidence>
<feature type="compositionally biased region" description="Low complexity" evidence="1">
    <location>
        <begin position="40"/>
        <end position="49"/>
    </location>
</feature>
<evidence type="ECO:0000256" key="1">
    <source>
        <dbReference type="SAM" id="MobiDB-lite"/>
    </source>
</evidence>
<evidence type="ECO:0000313" key="3">
    <source>
        <dbReference type="EMBL" id="KAK8232317.1"/>
    </source>
</evidence>
<dbReference type="SUPFAM" id="SSF51695">
    <property type="entry name" value="PLC-like phosphodiesterases"/>
    <property type="match status" value="1"/>
</dbReference>
<proteinExistence type="predicted"/>
<name>A0ABR1YKJ7_9PEZI</name>
<dbReference type="PANTHER" id="PTHR43805">
    <property type="entry name" value="GLYCEROPHOSPHORYL DIESTER PHOSPHODIESTERASE"/>
    <property type="match status" value="1"/>
</dbReference>
<dbReference type="Pfam" id="PF03009">
    <property type="entry name" value="GDPD"/>
    <property type="match status" value="1"/>
</dbReference>
<dbReference type="Proteomes" id="UP001492380">
    <property type="component" value="Unassembled WGS sequence"/>
</dbReference>
<dbReference type="CDD" id="cd08570">
    <property type="entry name" value="GDPD_YPL206cp_fungi"/>
    <property type="match status" value="1"/>
</dbReference>
<gene>
    <name evidence="3" type="ORF">HDK90DRAFT_512261</name>
</gene>
<feature type="domain" description="GP-PDE" evidence="2">
    <location>
        <begin position="76"/>
        <end position="319"/>
    </location>
</feature>
<accession>A0ABR1YKJ7</accession>
<reference evidence="3 4" key="1">
    <citation type="submission" date="2024-04" db="EMBL/GenBank/DDBJ databases">
        <title>Phyllosticta paracitricarpa is synonymous to the EU quarantine fungus P. citricarpa based on phylogenomic analyses.</title>
        <authorList>
            <consortium name="Lawrence Berkeley National Laboratory"/>
            <person name="Van Ingen-Buijs V.A."/>
            <person name="Van Westerhoven A.C."/>
            <person name="Haridas S."/>
            <person name="Skiadas P."/>
            <person name="Martin F."/>
            <person name="Groenewald J.Z."/>
            <person name="Crous P.W."/>
            <person name="Seidl M.F."/>
        </authorList>
    </citation>
    <scope>NUCLEOTIDE SEQUENCE [LARGE SCALE GENOMIC DNA]</scope>
    <source>
        <strain evidence="3 4">CBS 123374</strain>
    </source>
</reference>
<dbReference type="PANTHER" id="PTHR43805:SF1">
    <property type="entry name" value="GP-PDE DOMAIN-CONTAINING PROTEIN"/>
    <property type="match status" value="1"/>
</dbReference>
<feature type="compositionally biased region" description="Gly residues" evidence="1">
    <location>
        <begin position="323"/>
        <end position="336"/>
    </location>
</feature>
<dbReference type="InterPro" id="IPR030395">
    <property type="entry name" value="GP_PDE_dom"/>
</dbReference>